<accession>A0A0B5J2R7</accession>
<dbReference type="EMBL" id="KP136319">
    <property type="protein sequence ID" value="AJF97864.1"/>
    <property type="molecule type" value="Genomic_DNA"/>
</dbReference>
<feature type="compositionally biased region" description="Low complexity" evidence="1">
    <location>
        <begin position="1"/>
        <end position="25"/>
    </location>
</feature>
<keyword evidence="2" id="KW-0812">Transmembrane</keyword>
<dbReference type="Proteomes" id="UP000202511">
    <property type="component" value="Segment"/>
</dbReference>
<sequence>MRNSAVASAASLSTTTSAPSGPAGPMRSQTARGPLRANAMRRSCSVSMGAKKRAWPHSQWPPDSVGRARWSPLAWRPPTRWPRSLPLPPPSPIHTTTFPRQLSCLSFFIGPFFSLCVCVALAFALVKRCRCDCCCVPFCRCGVLAKAGEKRAQSGRTLSPNGH</sequence>
<evidence type="ECO:0000313" key="4">
    <source>
        <dbReference type="Proteomes" id="UP000202511"/>
    </source>
</evidence>
<keyword evidence="2" id="KW-0472">Membrane</keyword>
<feature type="region of interest" description="Disordered" evidence="1">
    <location>
        <begin position="1"/>
        <end position="34"/>
    </location>
</feature>
<evidence type="ECO:0000256" key="1">
    <source>
        <dbReference type="SAM" id="MobiDB-lite"/>
    </source>
</evidence>
<dbReference type="GeneID" id="23462781"/>
<proteinExistence type="predicted"/>
<name>A0A0B5J2R7_9VIRU</name>
<dbReference type="KEGG" id="vg:23462781"/>
<evidence type="ECO:0000313" key="3">
    <source>
        <dbReference type="EMBL" id="AJF97864.1"/>
    </source>
</evidence>
<evidence type="ECO:0000256" key="2">
    <source>
        <dbReference type="SAM" id="Phobius"/>
    </source>
</evidence>
<dbReference type="RefSeq" id="YP_009120099.1">
    <property type="nucleotide sequence ID" value="NC_026440.1"/>
</dbReference>
<protein>
    <submittedName>
        <fullName evidence="3">Uncharacterized protein</fullName>
    </submittedName>
</protein>
<reference evidence="3 4" key="1">
    <citation type="journal article" date="2015" name="Parasitol. Res.">
        <title>Viruses in close associations with free-living amoebae.</title>
        <authorList>
            <person name="Scheid P."/>
        </authorList>
    </citation>
    <scope>NUCLEOTIDE SEQUENCE [LARGE SCALE GENOMIC DNA]</scope>
    <source>
        <strain evidence="3">KlaHel</strain>
    </source>
</reference>
<organism evidence="3 4">
    <name type="scientific">Pandoravirus inopinatum</name>
    <dbReference type="NCBI Taxonomy" id="1605721"/>
    <lineage>
        <taxon>Viruses</taxon>
        <taxon>Pandoravirus</taxon>
    </lineage>
</organism>
<feature type="transmembrane region" description="Helical" evidence="2">
    <location>
        <begin position="105"/>
        <end position="126"/>
    </location>
</feature>
<keyword evidence="2" id="KW-1133">Transmembrane helix</keyword>